<evidence type="ECO:0000256" key="6">
    <source>
        <dbReference type="SAM" id="Phobius"/>
    </source>
</evidence>
<accession>A0ABN6RS60</accession>
<dbReference type="Proteomes" id="UP001061361">
    <property type="component" value="Chromosome"/>
</dbReference>
<evidence type="ECO:0000256" key="3">
    <source>
        <dbReference type="ARBA" id="ARBA00022692"/>
    </source>
</evidence>
<feature type="transmembrane region" description="Helical" evidence="6">
    <location>
        <begin position="45"/>
        <end position="67"/>
    </location>
</feature>
<name>A0ABN6RS60_9BACT</name>
<evidence type="ECO:0000313" key="8">
    <source>
        <dbReference type="Proteomes" id="UP001061361"/>
    </source>
</evidence>
<evidence type="ECO:0000256" key="4">
    <source>
        <dbReference type="ARBA" id="ARBA00022989"/>
    </source>
</evidence>
<dbReference type="EMBL" id="AP026708">
    <property type="protein sequence ID" value="BDQ32900.1"/>
    <property type="molecule type" value="Genomic_DNA"/>
</dbReference>
<feature type="transmembrane region" description="Helical" evidence="6">
    <location>
        <begin position="79"/>
        <end position="102"/>
    </location>
</feature>
<gene>
    <name evidence="7" type="ORF">JCM14722_04420</name>
</gene>
<evidence type="ECO:0000313" key="7">
    <source>
        <dbReference type="EMBL" id="BDQ32900.1"/>
    </source>
</evidence>
<feature type="transmembrane region" description="Helical" evidence="6">
    <location>
        <begin position="183"/>
        <end position="205"/>
    </location>
</feature>
<dbReference type="Pfam" id="PF03706">
    <property type="entry name" value="LPG_synthase_TM"/>
    <property type="match status" value="1"/>
</dbReference>
<feature type="transmembrane region" description="Helical" evidence="6">
    <location>
        <begin position="362"/>
        <end position="381"/>
    </location>
</feature>
<reference evidence="7" key="1">
    <citation type="submission" date="2022-08" db="EMBL/GenBank/DDBJ databases">
        <title>Genome Sequence of the sulphate-reducing bacterium, Pseudodesulfovibrio portus JCM14722.</title>
        <authorList>
            <person name="Kondo R."/>
            <person name="Kataoka T."/>
        </authorList>
    </citation>
    <scope>NUCLEOTIDE SEQUENCE</scope>
    <source>
        <strain evidence="7">JCM 14722</strain>
    </source>
</reference>
<keyword evidence="5 6" id="KW-0472">Membrane</keyword>
<feature type="transmembrane region" description="Helical" evidence="6">
    <location>
        <begin position="148"/>
        <end position="171"/>
    </location>
</feature>
<dbReference type="PANTHER" id="PTHR40277">
    <property type="entry name" value="BLL5419 PROTEIN"/>
    <property type="match status" value="1"/>
</dbReference>
<keyword evidence="3 6" id="KW-0812">Transmembrane</keyword>
<dbReference type="RefSeq" id="WP_264982960.1">
    <property type="nucleotide sequence ID" value="NZ_AP026708.1"/>
</dbReference>
<keyword evidence="2" id="KW-1003">Cell membrane</keyword>
<keyword evidence="4 6" id="KW-1133">Transmembrane helix</keyword>
<evidence type="ECO:0000256" key="5">
    <source>
        <dbReference type="ARBA" id="ARBA00023136"/>
    </source>
</evidence>
<comment type="subcellular location">
    <subcellularLocation>
        <location evidence="1">Cell membrane</location>
        <topology evidence="1">Multi-pass membrane protein</topology>
    </subcellularLocation>
</comment>
<evidence type="ECO:0000256" key="2">
    <source>
        <dbReference type="ARBA" id="ARBA00022475"/>
    </source>
</evidence>
<organism evidence="7 8">
    <name type="scientific">Pseudodesulfovibrio portus</name>
    <dbReference type="NCBI Taxonomy" id="231439"/>
    <lineage>
        <taxon>Bacteria</taxon>
        <taxon>Pseudomonadati</taxon>
        <taxon>Thermodesulfobacteriota</taxon>
        <taxon>Desulfovibrionia</taxon>
        <taxon>Desulfovibrionales</taxon>
        <taxon>Desulfovibrionaceae</taxon>
    </lineage>
</organism>
<proteinExistence type="predicted"/>
<feature type="transmembrane region" description="Helical" evidence="6">
    <location>
        <begin position="6"/>
        <end position="25"/>
    </location>
</feature>
<keyword evidence="8" id="KW-1185">Reference proteome</keyword>
<dbReference type="InterPro" id="IPR022791">
    <property type="entry name" value="L-PG_synthase/AglD"/>
</dbReference>
<evidence type="ECO:0000256" key="1">
    <source>
        <dbReference type="ARBA" id="ARBA00004651"/>
    </source>
</evidence>
<feature type="transmembrane region" description="Helical" evidence="6">
    <location>
        <begin position="278"/>
        <end position="305"/>
    </location>
</feature>
<sequence>MLNSRSVVLQVLKVAFVVAIFAYLLASGKLDIGQFEVAAIQWDLFLVSIALVATTMLLLMIRYWYVVRSNQIPLNLSEAFRIGFVAFFFTNCAFGALSGEIVRMTYTAPYAEKKSRVLNAILFDRFIGVLSLSTLSLIGLAFNRSLIHAPWFFIATGAIFLFSSFAWQALISICSLSYLGHKWGVLTSYAFMVVIAASGFLLFAGDDGLLSHHWGRYVGIAMLLSFLVYVPILLAMIRRVKNSPDWQIEAPVNRWRLLVARVESVLHSCMQFVSRFKVLAIALGMALIAHFLYVLALLFIGMALAGNMGFHVAQGLLAAPMTFLMNLFPFPGAGAGVNEASYGFFMETLAGVDITTAVSSYFFFRCILILLSLVGAPLFVLRGKNSSQLAAKIAMSNGGDECE</sequence>
<protein>
    <recommendedName>
        <fullName evidence="9">Flippase-like domain-containing protein</fullName>
    </recommendedName>
</protein>
<feature type="transmembrane region" description="Helical" evidence="6">
    <location>
        <begin position="217"/>
        <end position="237"/>
    </location>
</feature>
<dbReference type="PANTHER" id="PTHR40277:SF1">
    <property type="entry name" value="BLL5419 PROTEIN"/>
    <property type="match status" value="1"/>
</dbReference>
<evidence type="ECO:0008006" key="9">
    <source>
        <dbReference type="Google" id="ProtNLM"/>
    </source>
</evidence>